<dbReference type="GO" id="GO:0005737">
    <property type="term" value="C:cytoplasm"/>
    <property type="evidence" value="ECO:0007669"/>
    <property type="project" value="TreeGrafter"/>
</dbReference>
<dbReference type="EMBL" id="CAMXCT030006535">
    <property type="protein sequence ID" value="CAL4802847.1"/>
    <property type="molecule type" value="Genomic_DNA"/>
</dbReference>
<dbReference type="GO" id="GO:0004860">
    <property type="term" value="F:protein kinase inhibitor activity"/>
    <property type="evidence" value="ECO:0007669"/>
    <property type="project" value="TreeGrafter"/>
</dbReference>
<evidence type="ECO:0000313" key="6">
    <source>
        <dbReference type="EMBL" id="CAL1168910.1"/>
    </source>
</evidence>
<dbReference type="Proteomes" id="UP001152797">
    <property type="component" value="Unassembled WGS sequence"/>
</dbReference>
<keyword evidence="2 3" id="KW-0175">Coiled coil</keyword>
<dbReference type="EMBL" id="CAMXCT010006535">
    <property type="protein sequence ID" value="CAI4015535.1"/>
    <property type="molecule type" value="Genomic_DNA"/>
</dbReference>
<dbReference type="PANTHER" id="PTHR19423:SF1">
    <property type="entry name" value="SH3 DOMAIN-BINDING PROTEIN 5"/>
    <property type="match status" value="1"/>
</dbReference>
<dbReference type="EMBL" id="CAMXCT020006535">
    <property type="protein sequence ID" value="CAL1168910.1"/>
    <property type="molecule type" value="Genomic_DNA"/>
</dbReference>
<feature type="compositionally biased region" description="Pro residues" evidence="4">
    <location>
        <begin position="197"/>
        <end position="212"/>
    </location>
</feature>
<dbReference type="OrthoDB" id="446789at2759"/>
<protein>
    <submittedName>
        <fullName evidence="7">SH3 domain-binding protein 5 homolog (Protein parcase)</fullName>
    </submittedName>
</protein>
<dbReference type="PANTHER" id="PTHR19423">
    <property type="entry name" value="SH3 DOMAIN-BINDING PROTEIN 5"/>
    <property type="match status" value="1"/>
</dbReference>
<gene>
    <name evidence="5" type="ORF">C1SCF055_LOCUS40358</name>
</gene>
<comment type="similarity">
    <text evidence="1">Belongs to the SH3BP5 family.</text>
</comment>
<evidence type="ECO:0000256" key="4">
    <source>
        <dbReference type="SAM" id="MobiDB-lite"/>
    </source>
</evidence>
<reference evidence="6" key="2">
    <citation type="submission" date="2024-04" db="EMBL/GenBank/DDBJ databases">
        <authorList>
            <person name="Chen Y."/>
            <person name="Shah S."/>
            <person name="Dougan E. K."/>
            <person name="Thang M."/>
            <person name="Chan C."/>
        </authorList>
    </citation>
    <scope>NUCLEOTIDE SEQUENCE [LARGE SCALE GENOMIC DNA]</scope>
</reference>
<keyword evidence="8" id="KW-1185">Reference proteome</keyword>
<feature type="coiled-coil region" evidence="3">
    <location>
        <begin position="99"/>
        <end position="126"/>
    </location>
</feature>
<proteinExistence type="inferred from homology"/>
<name>A0A9P1GIW0_9DINO</name>
<evidence type="ECO:0000256" key="1">
    <source>
        <dbReference type="ARBA" id="ARBA00007796"/>
    </source>
</evidence>
<dbReference type="Pfam" id="PF05276">
    <property type="entry name" value="SH3BP5"/>
    <property type="match status" value="1"/>
</dbReference>
<feature type="compositionally biased region" description="Basic and acidic residues" evidence="4">
    <location>
        <begin position="227"/>
        <end position="244"/>
    </location>
</feature>
<reference evidence="5" key="1">
    <citation type="submission" date="2022-10" db="EMBL/GenBank/DDBJ databases">
        <authorList>
            <person name="Chen Y."/>
            <person name="Dougan E. K."/>
            <person name="Chan C."/>
            <person name="Rhodes N."/>
            <person name="Thang M."/>
        </authorList>
    </citation>
    <scope>NUCLEOTIDE SEQUENCE</scope>
</reference>
<comment type="caution">
    <text evidence="5">The sequence shown here is derived from an EMBL/GenBank/DDBJ whole genome shotgun (WGS) entry which is preliminary data.</text>
</comment>
<dbReference type="AlphaFoldDB" id="A0A9P1GIW0"/>
<evidence type="ECO:0000256" key="3">
    <source>
        <dbReference type="SAM" id="Coils"/>
    </source>
</evidence>
<evidence type="ECO:0000313" key="5">
    <source>
        <dbReference type="EMBL" id="CAI4015535.1"/>
    </source>
</evidence>
<organism evidence="5">
    <name type="scientific">Cladocopium goreaui</name>
    <dbReference type="NCBI Taxonomy" id="2562237"/>
    <lineage>
        <taxon>Eukaryota</taxon>
        <taxon>Sar</taxon>
        <taxon>Alveolata</taxon>
        <taxon>Dinophyceae</taxon>
        <taxon>Suessiales</taxon>
        <taxon>Symbiodiniaceae</taxon>
        <taxon>Cladocopium</taxon>
    </lineage>
</organism>
<sequence length="259" mass="29211">MGTGVQQWIQELRSHYGSSIDRVKPYFEAAATFRSASERVQVVMKEFCAAASQYSQAKADLRNIETRLAYGAHKVRLDRDQQDGLSRATVRVLKCRQDRDRREQDYAESLREYEEAKQACESWRSQLGDALIKRYEPVFRQLQQHQSTLRTERQRIQGFTERAASAKGIYNKSLAELDRINVAVHEARAVAKEATAPQPPPPPAVPPVPPAAPEEAPEAPEVTVAAKEPEMPQERTTDAAKEVFTEDLPLGQTENRHGD</sequence>
<feature type="region of interest" description="Disordered" evidence="4">
    <location>
        <begin position="191"/>
        <end position="259"/>
    </location>
</feature>
<evidence type="ECO:0000313" key="7">
    <source>
        <dbReference type="EMBL" id="CAL4802847.1"/>
    </source>
</evidence>
<dbReference type="GO" id="GO:0035556">
    <property type="term" value="P:intracellular signal transduction"/>
    <property type="evidence" value="ECO:0007669"/>
    <property type="project" value="InterPro"/>
</dbReference>
<dbReference type="InterPro" id="IPR007940">
    <property type="entry name" value="SH3BP5"/>
</dbReference>
<evidence type="ECO:0000313" key="8">
    <source>
        <dbReference type="Proteomes" id="UP001152797"/>
    </source>
</evidence>
<accession>A0A9P1GIW0</accession>
<evidence type="ECO:0000256" key="2">
    <source>
        <dbReference type="ARBA" id="ARBA00023054"/>
    </source>
</evidence>